<evidence type="ECO:0000313" key="3">
    <source>
        <dbReference type="Proteomes" id="UP000032679"/>
    </source>
</evidence>
<keyword evidence="1" id="KW-1133">Transmembrane helix</keyword>
<keyword evidence="1" id="KW-0472">Membrane</keyword>
<sequence>MTHLPYIVAAYALALGASAVLGIGAVIRLRRARQALALVGRSFPEGRPS</sequence>
<dbReference type="Proteomes" id="UP000032679">
    <property type="component" value="Unassembled WGS sequence"/>
</dbReference>
<accession>A0A0D6MHV5</accession>
<dbReference type="RefSeq" id="WP_199484026.1">
    <property type="nucleotide sequence ID" value="NZ_BALE01000004.1"/>
</dbReference>
<organism evidence="2 3">
    <name type="scientific">Tanticharoenia sakaeratensis NBRC 103193</name>
    <dbReference type="NCBI Taxonomy" id="1231623"/>
    <lineage>
        <taxon>Bacteria</taxon>
        <taxon>Pseudomonadati</taxon>
        <taxon>Pseudomonadota</taxon>
        <taxon>Alphaproteobacteria</taxon>
        <taxon>Acetobacterales</taxon>
        <taxon>Acetobacteraceae</taxon>
        <taxon>Tanticharoenia</taxon>
    </lineage>
</organism>
<keyword evidence="3" id="KW-1185">Reference proteome</keyword>
<dbReference type="AlphaFoldDB" id="A0A0D6MHV5"/>
<evidence type="ECO:0008006" key="4">
    <source>
        <dbReference type="Google" id="ProtNLM"/>
    </source>
</evidence>
<keyword evidence="1" id="KW-0812">Transmembrane</keyword>
<feature type="transmembrane region" description="Helical" evidence="1">
    <location>
        <begin position="6"/>
        <end position="27"/>
    </location>
</feature>
<reference evidence="2 3" key="1">
    <citation type="submission" date="2012-10" db="EMBL/GenBank/DDBJ databases">
        <title>Genome sequencing of Tanticharoenia sakaeratensis NBRC 103193.</title>
        <authorList>
            <person name="Azuma Y."/>
            <person name="Hadano H."/>
            <person name="Hirakawa H."/>
            <person name="Matsushita K."/>
        </authorList>
    </citation>
    <scope>NUCLEOTIDE SEQUENCE [LARGE SCALE GENOMIC DNA]</scope>
    <source>
        <strain evidence="2 3">NBRC 103193</strain>
    </source>
</reference>
<proteinExistence type="predicted"/>
<comment type="caution">
    <text evidence="2">The sequence shown here is derived from an EMBL/GenBank/DDBJ whole genome shotgun (WGS) entry which is preliminary data.</text>
</comment>
<evidence type="ECO:0000256" key="1">
    <source>
        <dbReference type="SAM" id="Phobius"/>
    </source>
</evidence>
<dbReference type="EMBL" id="BALE01000004">
    <property type="protein sequence ID" value="GAN53040.1"/>
    <property type="molecule type" value="Genomic_DNA"/>
</dbReference>
<protein>
    <recommendedName>
        <fullName evidence="4">Heme exporter protein D</fullName>
    </recommendedName>
</protein>
<name>A0A0D6MHV5_9PROT</name>
<evidence type="ECO:0000313" key="2">
    <source>
        <dbReference type="EMBL" id="GAN53040.1"/>
    </source>
</evidence>
<gene>
    <name evidence="2" type="ORF">Tasa_004_105</name>
</gene>